<feature type="transmembrane region" description="Helical" evidence="1">
    <location>
        <begin position="71"/>
        <end position="90"/>
    </location>
</feature>
<feature type="transmembrane region" description="Helical" evidence="1">
    <location>
        <begin position="40"/>
        <end position="59"/>
    </location>
</feature>
<protein>
    <recommendedName>
        <fullName evidence="4">SRPBCC family protein</fullName>
    </recommendedName>
</protein>
<accession>A0ABW5N2Q6</accession>
<keyword evidence="3" id="KW-1185">Reference proteome</keyword>
<evidence type="ECO:0000313" key="3">
    <source>
        <dbReference type="Proteomes" id="UP001597459"/>
    </source>
</evidence>
<proteinExistence type="predicted"/>
<gene>
    <name evidence="2" type="ORF">ACFSTE_03025</name>
</gene>
<dbReference type="EMBL" id="JBHULX010000002">
    <property type="protein sequence ID" value="MFD2589787.1"/>
    <property type="molecule type" value="Genomic_DNA"/>
</dbReference>
<feature type="transmembrane region" description="Helical" evidence="1">
    <location>
        <begin position="96"/>
        <end position="118"/>
    </location>
</feature>
<evidence type="ECO:0008006" key="4">
    <source>
        <dbReference type="Google" id="ProtNLM"/>
    </source>
</evidence>
<keyword evidence="1" id="KW-0472">Membrane</keyword>
<comment type="caution">
    <text evidence="2">The sequence shown here is derived from an EMBL/GenBank/DDBJ whole genome shotgun (WGS) entry which is preliminary data.</text>
</comment>
<organism evidence="2 3">
    <name type="scientific">Aquimarina hainanensis</name>
    <dbReference type="NCBI Taxonomy" id="1578017"/>
    <lineage>
        <taxon>Bacteria</taxon>
        <taxon>Pseudomonadati</taxon>
        <taxon>Bacteroidota</taxon>
        <taxon>Flavobacteriia</taxon>
        <taxon>Flavobacteriales</taxon>
        <taxon>Flavobacteriaceae</taxon>
        <taxon>Aquimarina</taxon>
    </lineage>
</organism>
<sequence length="319" mass="36434">MKYKQYIGIILGGLYGLLVRGISGSGNHNTAIHDYYNSYSLSFLWVLPLVISIIPMLFAKKEILTSKWKQFVFPFLSVLLFFIFTLSSGFEDWLCILIIALPFLITAGIVGTALAPLIKKRYSKKLYAIVALPFLLSPLESFIPNSLTTYTITSKILIEADRQTVWSYLIEVPEIKDSEYQKGFFNYIGVPRPVKSKLEIINGTTYRIGYFSNRLKLYETLATVDTLNYLEFKIHINESELRDLPTDNLLLKSESFTFENISYTLSKQSPTTTELKLACQYTLSSKMNGYANFWAGSIITDFETRLLKSLKFKIESHSP</sequence>
<dbReference type="RefSeq" id="WP_378256316.1">
    <property type="nucleotide sequence ID" value="NZ_JBHSJV010000001.1"/>
</dbReference>
<keyword evidence="1" id="KW-0812">Transmembrane</keyword>
<keyword evidence="1" id="KW-1133">Transmembrane helix</keyword>
<evidence type="ECO:0000256" key="1">
    <source>
        <dbReference type="SAM" id="Phobius"/>
    </source>
</evidence>
<evidence type="ECO:0000313" key="2">
    <source>
        <dbReference type="EMBL" id="MFD2589787.1"/>
    </source>
</evidence>
<name>A0ABW5N2Q6_9FLAO</name>
<reference evidence="3" key="1">
    <citation type="journal article" date="2019" name="Int. J. Syst. Evol. Microbiol.">
        <title>The Global Catalogue of Microorganisms (GCM) 10K type strain sequencing project: providing services to taxonomists for standard genome sequencing and annotation.</title>
        <authorList>
            <consortium name="The Broad Institute Genomics Platform"/>
            <consortium name="The Broad Institute Genome Sequencing Center for Infectious Disease"/>
            <person name="Wu L."/>
            <person name="Ma J."/>
        </authorList>
    </citation>
    <scope>NUCLEOTIDE SEQUENCE [LARGE SCALE GENOMIC DNA]</scope>
    <source>
        <strain evidence="3">KCTC 42423</strain>
    </source>
</reference>
<dbReference type="Proteomes" id="UP001597459">
    <property type="component" value="Unassembled WGS sequence"/>
</dbReference>